<keyword evidence="2" id="KW-1185">Reference proteome</keyword>
<proteinExistence type="predicted"/>
<dbReference type="Proteomes" id="UP000663090">
    <property type="component" value="Chromosome"/>
</dbReference>
<protein>
    <submittedName>
        <fullName evidence="1">Uncharacterized protein</fullName>
    </submittedName>
</protein>
<evidence type="ECO:0000313" key="2">
    <source>
        <dbReference type="Proteomes" id="UP000663090"/>
    </source>
</evidence>
<sequence length="118" mass="13542">MHKRRLGRWRKAKPVTPKKGESSWQYFLRVYGSITWILGEDVDKGLPGFPCGNVSGGGWSCLEVGDDIYDIRGLVQATGNPALPKETRPERIQPFGLWLHQHVTRLMRTAERNLRERL</sequence>
<evidence type="ECO:0000313" key="1">
    <source>
        <dbReference type="EMBL" id="QSQ18398.1"/>
    </source>
</evidence>
<gene>
    <name evidence="1" type="ORF">JY572_24580</name>
</gene>
<accession>A0ABX7NQB2</accession>
<reference evidence="1 2" key="1">
    <citation type="submission" date="2021-02" db="EMBL/GenBank/DDBJ databases">
        <title>De Novo genome assembly of isolated myxobacteria.</title>
        <authorList>
            <person name="Stevens D.C."/>
        </authorList>
    </citation>
    <scope>NUCLEOTIDE SEQUENCE [LARGE SCALE GENOMIC DNA]</scope>
    <source>
        <strain evidence="1 2">SCHIC003</strain>
    </source>
</reference>
<name>A0ABX7NQB2_9BACT</name>
<organism evidence="1 2">
    <name type="scientific">Myxococcus landrumensis</name>
    <dbReference type="NCBI Taxonomy" id="2813577"/>
    <lineage>
        <taxon>Bacteria</taxon>
        <taxon>Pseudomonadati</taxon>
        <taxon>Myxococcota</taxon>
        <taxon>Myxococcia</taxon>
        <taxon>Myxococcales</taxon>
        <taxon>Cystobacterineae</taxon>
        <taxon>Myxococcaceae</taxon>
        <taxon>Myxococcus</taxon>
    </lineage>
</organism>
<dbReference type="EMBL" id="CP071091">
    <property type="protein sequence ID" value="QSQ18398.1"/>
    <property type="molecule type" value="Genomic_DNA"/>
</dbReference>